<dbReference type="AlphaFoldDB" id="A0A0L9TFG7"/>
<dbReference type="Proteomes" id="UP000053144">
    <property type="component" value="Unassembled WGS sequence"/>
</dbReference>
<dbReference type="EMBL" id="KQ258474">
    <property type="protein sequence ID" value="KOM29338.1"/>
    <property type="molecule type" value="Genomic_DNA"/>
</dbReference>
<evidence type="ECO:0000313" key="2">
    <source>
        <dbReference type="Proteomes" id="UP000053144"/>
    </source>
</evidence>
<accession>A0A0L9TFG7</accession>
<protein>
    <submittedName>
        <fullName evidence="1">Uncharacterized protein</fullName>
    </submittedName>
</protein>
<name>A0A0L9TFG7_PHAAN</name>
<organism evidence="1 2">
    <name type="scientific">Phaseolus angularis</name>
    <name type="common">Azuki bean</name>
    <name type="synonym">Vigna angularis</name>
    <dbReference type="NCBI Taxonomy" id="3914"/>
    <lineage>
        <taxon>Eukaryota</taxon>
        <taxon>Viridiplantae</taxon>
        <taxon>Streptophyta</taxon>
        <taxon>Embryophyta</taxon>
        <taxon>Tracheophyta</taxon>
        <taxon>Spermatophyta</taxon>
        <taxon>Magnoliopsida</taxon>
        <taxon>eudicotyledons</taxon>
        <taxon>Gunneridae</taxon>
        <taxon>Pentapetalae</taxon>
        <taxon>rosids</taxon>
        <taxon>fabids</taxon>
        <taxon>Fabales</taxon>
        <taxon>Fabaceae</taxon>
        <taxon>Papilionoideae</taxon>
        <taxon>50 kb inversion clade</taxon>
        <taxon>NPAAA clade</taxon>
        <taxon>indigoferoid/millettioid clade</taxon>
        <taxon>Phaseoleae</taxon>
        <taxon>Vigna</taxon>
    </lineage>
</organism>
<sequence length="83" mass="9448">MKCSSKEPLRQQCTKTHHITNWISAHQRLQQQSSQNAVVSLKFSCSVLIKWASNQQPIHCEISAPIKMWSQSIPMLAIAAFQQ</sequence>
<proteinExistence type="predicted"/>
<evidence type="ECO:0000313" key="1">
    <source>
        <dbReference type="EMBL" id="KOM29338.1"/>
    </source>
</evidence>
<gene>
    <name evidence="1" type="ORF">LR48_Vigan644s000100</name>
</gene>
<reference evidence="2" key="1">
    <citation type="journal article" date="2015" name="Proc. Natl. Acad. Sci. U.S.A.">
        <title>Genome sequencing of adzuki bean (Vigna angularis) provides insight into high starch and low fat accumulation and domestication.</title>
        <authorList>
            <person name="Yang K."/>
            <person name="Tian Z."/>
            <person name="Chen C."/>
            <person name="Luo L."/>
            <person name="Zhao B."/>
            <person name="Wang Z."/>
            <person name="Yu L."/>
            <person name="Li Y."/>
            <person name="Sun Y."/>
            <person name="Li W."/>
            <person name="Chen Y."/>
            <person name="Li Y."/>
            <person name="Zhang Y."/>
            <person name="Ai D."/>
            <person name="Zhao J."/>
            <person name="Shang C."/>
            <person name="Ma Y."/>
            <person name="Wu B."/>
            <person name="Wang M."/>
            <person name="Gao L."/>
            <person name="Sun D."/>
            <person name="Zhang P."/>
            <person name="Guo F."/>
            <person name="Wang W."/>
            <person name="Li Y."/>
            <person name="Wang J."/>
            <person name="Varshney R.K."/>
            <person name="Wang J."/>
            <person name="Ling H.Q."/>
            <person name="Wan P."/>
        </authorList>
    </citation>
    <scope>NUCLEOTIDE SEQUENCE</scope>
    <source>
        <strain evidence="2">cv. Jingnong 6</strain>
    </source>
</reference>
<dbReference type="Gramene" id="KOM29338">
    <property type="protein sequence ID" value="KOM29338"/>
    <property type="gene ID" value="LR48_Vigan644s000100"/>
</dbReference>